<protein>
    <submittedName>
        <fullName evidence="1">Uncharacterized protein</fullName>
    </submittedName>
</protein>
<comment type="caution">
    <text evidence="1">The sequence shown here is derived from an EMBL/GenBank/DDBJ whole genome shotgun (WGS) entry which is preliminary data.</text>
</comment>
<dbReference type="EMBL" id="BGPR01001068">
    <property type="protein sequence ID" value="GBM44512.1"/>
    <property type="molecule type" value="Genomic_DNA"/>
</dbReference>
<dbReference type="Proteomes" id="UP000499080">
    <property type="component" value="Unassembled WGS sequence"/>
</dbReference>
<sequence length="262" mass="30391">MFLSSTYQGVPFPDLPVSSKILCSNITESNIYKNFHTDLSSIMKFVQSLIENLASYRNEETDYLLKKTVNLFNYEYLYFPKSDVSVEQSSEYKGFNCETFNEFAQTFPFYSVIRFDKQTMWFEWKQLWLWFTKTVSNHRAENTHFDMKKVLKLAVHELRKELPHIIKFLTFCISIPVSEAICESWGSVINYIADKRTRADDGTSDEIGTTDMRAFIAINGPPAGYKSNNRYYNNTAIDELTDEKDFDDERTTIPAVSDIAGS</sequence>
<name>A0A4Y2FSM7_ARAVE</name>
<dbReference type="AlphaFoldDB" id="A0A4Y2FSM7"/>
<proteinExistence type="predicted"/>
<accession>A0A4Y2FSM7</accession>
<reference evidence="1 2" key="1">
    <citation type="journal article" date="2019" name="Sci. Rep.">
        <title>Orb-weaving spider Araneus ventricosus genome elucidates the spidroin gene catalogue.</title>
        <authorList>
            <person name="Kono N."/>
            <person name="Nakamura H."/>
            <person name="Ohtoshi R."/>
            <person name="Moran D.A.P."/>
            <person name="Shinohara A."/>
            <person name="Yoshida Y."/>
            <person name="Fujiwara M."/>
            <person name="Mori M."/>
            <person name="Tomita M."/>
            <person name="Arakawa K."/>
        </authorList>
    </citation>
    <scope>NUCLEOTIDE SEQUENCE [LARGE SCALE GENOMIC DNA]</scope>
</reference>
<organism evidence="1 2">
    <name type="scientific">Araneus ventricosus</name>
    <name type="common">Orbweaver spider</name>
    <name type="synonym">Epeira ventricosa</name>
    <dbReference type="NCBI Taxonomy" id="182803"/>
    <lineage>
        <taxon>Eukaryota</taxon>
        <taxon>Metazoa</taxon>
        <taxon>Ecdysozoa</taxon>
        <taxon>Arthropoda</taxon>
        <taxon>Chelicerata</taxon>
        <taxon>Arachnida</taxon>
        <taxon>Araneae</taxon>
        <taxon>Araneomorphae</taxon>
        <taxon>Entelegynae</taxon>
        <taxon>Araneoidea</taxon>
        <taxon>Araneidae</taxon>
        <taxon>Araneus</taxon>
    </lineage>
</organism>
<keyword evidence="2" id="KW-1185">Reference proteome</keyword>
<evidence type="ECO:0000313" key="1">
    <source>
        <dbReference type="EMBL" id="GBM44512.1"/>
    </source>
</evidence>
<evidence type="ECO:0000313" key="2">
    <source>
        <dbReference type="Proteomes" id="UP000499080"/>
    </source>
</evidence>
<gene>
    <name evidence="1" type="ORF">AVEN_192543_1</name>
</gene>